<evidence type="ECO:0000259" key="14">
    <source>
        <dbReference type="PROSITE" id="PS51915"/>
    </source>
</evidence>
<keyword evidence="9" id="KW-0804">Transcription</keyword>
<dbReference type="GO" id="GO:0005634">
    <property type="term" value="C:nucleus"/>
    <property type="evidence" value="ECO:0007669"/>
    <property type="project" value="UniProtKB-SubCell"/>
</dbReference>
<proteinExistence type="inferred from homology"/>
<dbReference type="FunFam" id="3.30.160.60:FF:000446">
    <property type="entry name" value="Zinc finger protein"/>
    <property type="match status" value="1"/>
</dbReference>
<dbReference type="FunFam" id="3.30.160.60:FF:001156">
    <property type="entry name" value="Zinc finger protein 407"/>
    <property type="match status" value="1"/>
</dbReference>
<keyword evidence="7" id="KW-0805">Transcription regulation</keyword>
<dbReference type="GO" id="GO:0008270">
    <property type="term" value="F:zinc ion binding"/>
    <property type="evidence" value="ECO:0007669"/>
    <property type="project" value="UniProtKB-UniRule"/>
</dbReference>
<feature type="domain" description="C2H2-type" evidence="13">
    <location>
        <begin position="451"/>
        <end position="478"/>
    </location>
</feature>
<feature type="domain" description="C2H2-type" evidence="13">
    <location>
        <begin position="366"/>
        <end position="393"/>
    </location>
</feature>
<dbReference type="InterPro" id="IPR013087">
    <property type="entry name" value="Znf_C2H2_type"/>
</dbReference>
<keyword evidence="8" id="KW-0238">DNA-binding</keyword>
<dbReference type="SUPFAM" id="SSF57716">
    <property type="entry name" value="Glucocorticoid receptor-like (DNA-binding domain)"/>
    <property type="match status" value="1"/>
</dbReference>
<evidence type="ECO:0000256" key="2">
    <source>
        <dbReference type="ARBA" id="ARBA00006991"/>
    </source>
</evidence>
<comment type="similarity">
    <text evidence="2">Belongs to the krueppel C2H2-type zinc-finger protein family.</text>
</comment>
<dbReference type="SMART" id="SM00868">
    <property type="entry name" value="zf-AD"/>
    <property type="match status" value="1"/>
</dbReference>
<dbReference type="GO" id="GO:0003677">
    <property type="term" value="F:DNA binding"/>
    <property type="evidence" value="ECO:0007669"/>
    <property type="project" value="UniProtKB-KW"/>
</dbReference>
<feature type="domain" description="C2H2-type" evidence="13">
    <location>
        <begin position="395"/>
        <end position="423"/>
    </location>
</feature>
<feature type="domain" description="C2H2-type" evidence="13">
    <location>
        <begin position="195"/>
        <end position="222"/>
    </location>
</feature>
<sequence length="507" mass="58259">MYTSTICRLCLMTNPHYINLFENNSSQNLPEKIMSLINIQIIEGDNLPDIICENCLYNVETSHRFKILVEKSDLILREQLLATNTPDNSGWKSVNNMVEDQPPLDFTLSLSTLSLAKDDDESARSLIELASGFIRTPNLIDSVEINNETLSNIRTEDDTRDKIVIEEIGGVESVKQNSQIKPSIQKLIKKCNKIIECPICQKTFLHRSYLPYHIKRHLGEKPFECHLCHARFTDKSNLKVHELGHLDVRPYSCDICKKTFKKKKFLAVHNKIHAGVKPHQCEKCDKSFIHKNALIIHMKVHSSERAYICNMCNKSYKQREGLRAHIVSKHGSSEPVKCLDCGKMYQSKASLETHKKIAHCKEPPKFICEFCGKSFVFNGHLSVHRLIHAPQNEAVYCDICNKKCPHSRALTIHKKYVHTSSKHSCKMCGKMFKHNSTLKTHMIIHSGVKPHMCTYCGQSFTQKSAMTNHMKVHTGLEPYQCRNCNSTFKWKQTYDKHISRCNNISIY</sequence>
<evidence type="ECO:0000256" key="11">
    <source>
        <dbReference type="PROSITE-ProRule" id="PRU00042"/>
    </source>
</evidence>
<feature type="domain" description="C2H2-type" evidence="13">
    <location>
        <begin position="223"/>
        <end position="250"/>
    </location>
</feature>
<dbReference type="PROSITE" id="PS50157">
    <property type="entry name" value="ZINC_FINGER_C2H2_2"/>
    <property type="match status" value="10"/>
</dbReference>
<evidence type="ECO:0000256" key="12">
    <source>
        <dbReference type="PROSITE-ProRule" id="PRU01263"/>
    </source>
</evidence>
<feature type="domain" description="C2H2-type" evidence="13">
    <location>
        <begin position="279"/>
        <end position="306"/>
    </location>
</feature>
<dbReference type="PANTHER" id="PTHR16515">
    <property type="entry name" value="PR DOMAIN ZINC FINGER PROTEIN"/>
    <property type="match status" value="1"/>
</dbReference>
<keyword evidence="5 11" id="KW-0863">Zinc-finger</keyword>
<evidence type="ECO:0000256" key="8">
    <source>
        <dbReference type="ARBA" id="ARBA00023125"/>
    </source>
</evidence>
<feature type="domain" description="C2H2-type" evidence="13">
    <location>
        <begin position="423"/>
        <end position="450"/>
    </location>
</feature>
<feature type="binding site" evidence="12">
    <location>
        <position position="55"/>
    </location>
    <ligand>
        <name>Zn(2+)</name>
        <dbReference type="ChEBI" id="CHEBI:29105"/>
    </ligand>
</feature>
<feature type="binding site" evidence="12">
    <location>
        <position position="10"/>
    </location>
    <ligand>
        <name>Zn(2+)</name>
        <dbReference type="ChEBI" id="CHEBI:29105"/>
    </ligand>
</feature>
<feature type="domain" description="ZAD" evidence="14">
    <location>
        <begin position="5"/>
        <end position="79"/>
    </location>
</feature>
<gene>
    <name evidence="15" type="ORF">g.30048</name>
</gene>
<evidence type="ECO:0000256" key="7">
    <source>
        <dbReference type="ARBA" id="ARBA00023015"/>
    </source>
</evidence>
<feature type="binding site" evidence="12">
    <location>
        <position position="52"/>
    </location>
    <ligand>
        <name>Zn(2+)</name>
        <dbReference type="ChEBI" id="CHEBI:29105"/>
    </ligand>
</feature>
<name>A0A1B6D5Q9_9HEMI</name>
<evidence type="ECO:0000256" key="6">
    <source>
        <dbReference type="ARBA" id="ARBA00022833"/>
    </source>
</evidence>
<evidence type="ECO:0000256" key="5">
    <source>
        <dbReference type="ARBA" id="ARBA00022771"/>
    </source>
</evidence>
<evidence type="ECO:0000313" key="15">
    <source>
        <dbReference type="EMBL" id="JAS21003.1"/>
    </source>
</evidence>
<dbReference type="PROSITE" id="PS00028">
    <property type="entry name" value="ZINC_FINGER_C2H2_1"/>
    <property type="match status" value="10"/>
</dbReference>
<evidence type="ECO:0008006" key="16">
    <source>
        <dbReference type="Google" id="ProtNLM"/>
    </source>
</evidence>
<dbReference type="EMBL" id="GEDC01016295">
    <property type="protein sequence ID" value="JAS21003.1"/>
    <property type="molecule type" value="Transcribed_RNA"/>
</dbReference>
<dbReference type="Pfam" id="PF07776">
    <property type="entry name" value="zf-AD"/>
    <property type="match status" value="1"/>
</dbReference>
<evidence type="ECO:0000256" key="3">
    <source>
        <dbReference type="ARBA" id="ARBA00022723"/>
    </source>
</evidence>
<evidence type="ECO:0000256" key="10">
    <source>
        <dbReference type="ARBA" id="ARBA00023242"/>
    </source>
</evidence>
<dbReference type="FunFam" id="3.30.160.60:FF:000624">
    <property type="entry name" value="zinc finger protein 697"/>
    <property type="match status" value="1"/>
</dbReference>
<feature type="domain" description="C2H2-type" evidence="13">
    <location>
        <begin position="251"/>
        <end position="278"/>
    </location>
</feature>
<keyword evidence="6 12" id="KW-0862">Zinc</keyword>
<keyword evidence="3 12" id="KW-0479">Metal-binding</keyword>
<reference evidence="15" key="1">
    <citation type="submission" date="2015-12" db="EMBL/GenBank/DDBJ databases">
        <title>De novo transcriptome assembly of four potential Pierce s Disease insect vectors from Arizona vineyards.</title>
        <authorList>
            <person name="Tassone E.E."/>
        </authorList>
    </citation>
    <scope>NUCLEOTIDE SEQUENCE</scope>
</reference>
<dbReference type="InterPro" id="IPR036236">
    <property type="entry name" value="Znf_C2H2_sf"/>
</dbReference>
<accession>A0A1B6D5Q9</accession>
<dbReference type="InterPro" id="IPR050331">
    <property type="entry name" value="Zinc_finger"/>
</dbReference>
<evidence type="ECO:0000259" key="13">
    <source>
        <dbReference type="PROSITE" id="PS50157"/>
    </source>
</evidence>
<dbReference type="FunFam" id="3.30.160.60:FF:000759">
    <property type="entry name" value="zinc finger protein 16"/>
    <property type="match status" value="1"/>
</dbReference>
<dbReference type="Pfam" id="PF00096">
    <property type="entry name" value="zf-C2H2"/>
    <property type="match status" value="8"/>
</dbReference>
<dbReference type="SUPFAM" id="SSF57667">
    <property type="entry name" value="beta-beta-alpha zinc fingers"/>
    <property type="match status" value="6"/>
</dbReference>
<dbReference type="InterPro" id="IPR012934">
    <property type="entry name" value="Znf_AD"/>
</dbReference>
<feature type="domain" description="C2H2-type" evidence="13">
    <location>
        <begin position="307"/>
        <end position="335"/>
    </location>
</feature>
<feature type="binding site" evidence="12">
    <location>
        <position position="7"/>
    </location>
    <ligand>
        <name>Zn(2+)</name>
        <dbReference type="ChEBI" id="CHEBI:29105"/>
    </ligand>
</feature>
<keyword evidence="4" id="KW-0677">Repeat</keyword>
<protein>
    <recommendedName>
        <fullName evidence="16">Protein krueppel</fullName>
    </recommendedName>
</protein>
<dbReference type="GO" id="GO:0010468">
    <property type="term" value="P:regulation of gene expression"/>
    <property type="evidence" value="ECO:0007669"/>
    <property type="project" value="TreeGrafter"/>
</dbReference>
<comment type="subcellular location">
    <subcellularLocation>
        <location evidence="1">Nucleus</location>
    </subcellularLocation>
</comment>
<evidence type="ECO:0000256" key="4">
    <source>
        <dbReference type="ARBA" id="ARBA00022737"/>
    </source>
</evidence>
<feature type="domain" description="C2H2-type" evidence="13">
    <location>
        <begin position="336"/>
        <end position="364"/>
    </location>
</feature>
<dbReference type="Gene3D" id="3.40.1800.20">
    <property type="match status" value="1"/>
</dbReference>
<dbReference type="SMART" id="SM00355">
    <property type="entry name" value="ZnF_C2H2"/>
    <property type="match status" value="11"/>
</dbReference>
<dbReference type="Gene3D" id="3.30.160.60">
    <property type="entry name" value="Classic Zinc Finger"/>
    <property type="match status" value="9"/>
</dbReference>
<organism evidence="15">
    <name type="scientific">Clastoptera arizonana</name>
    <name type="common">Arizona spittle bug</name>
    <dbReference type="NCBI Taxonomy" id="38151"/>
    <lineage>
        <taxon>Eukaryota</taxon>
        <taxon>Metazoa</taxon>
        <taxon>Ecdysozoa</taxon>
        <taxon>Arthropoda</taxon>
        <taxon>Hexapoda</taxon>
        <taxon>Insecta</taxon>
        <taxon>Pterygota</taxon>
        <taxon>Neoptera</taxon>
        <taxon>Paraneoptera</taxon>
        <taxon>Hemiptera</taxon>
        <taxon>Auchenorrhyncha</taxon>
        <taxon>Cercopoidea</taxon>
        <taxon>Clastopteridae</taxon>
        <taxon>Clastoptera</taxon>
    </lineage>
</organism>
<dbReference type="PANTHER" id="PTHR16515:SF66">
    <property type="entry name" value="C2H2-TYPE DOMAIN-CONTAINING PROTEIN"/>
    <property type="match status" value="1"/>
</dbReference>
<evidence type="ECO:0000256" key="1">
    <source>
        <dbReference type="ARBA" id="ARBA00004123"/>
    </source>
</evidence>
<keyword evidence="10" id="KW-0539">Nucleus</keyword>
<dbReference type="AlphaFoldDB" id="A0A1B6D5Q9"/>
<dbReference type="PROSITE" id="PS51915">
    <property type="entry name" value="ZAD"/>
    <property type="match status" value="1"/>
</dbReference>
<evidence type="ECO:0000256" key="9">
    <source>
        <dbReference type="ARBA" id="ARBA00023163"/>
    </source>
</evidence>